<gene>
    <name evidence="2" type="ORF">CKM354_000535900</name>
</gene>
<protein>
    <submittedName>
        <fullName evidence="2">Uncharacterized protein</fullName>
    </submittedName>
</protein>
<feature type="compositionally biased region" description="Basic and acidic residues" evidence="1">
    <location>
        <begin position="57"/>
        <end position="66"/>
    </location>
</feature>
<dbReference type="Proteomes" id="UP000825890">
    <property type="component" value="Unassembled WGS sequence"/>
</dbReference>
<feature type="region of interest" description="Disordered" evidence="1">
    <location>
        <begin position="55"/>
        <end position="74"/>
    </location>
</feature>
<evidence type="ECO:0000256" key="1">
    <source>
        <dbReference type="SAM" id="MobiDB-lite"/>
    </source>
</evidence>
<accession>A0A9P3CFS2</accession>
<keyword evidence="3" id="KW-1185">Reference proteome</keyword>
<evidence type="ECO:0000313" key="2">
    <source>
        <dbReference type="EMBL" id="GIZ42079.1"/>
    </source>
</evidence>
<proteinExistence type="predicted"/>
<dbReference type="GeneID" id="68290934"/>
<evidence type="ECO:0000313" key="3">
    <source>
        <dbReference type="Proteomes" id="UP000825890"/>
    </source>
</evidence>
<dbReference type="RefSeq" id="XP_044656566.1">
    <property type="nucleotide sequence ID" value="XM_044800631.1"/>
</dbReference>
<name>A0A9P3CFS2_9PEZI</name>
<comment type="caution">
    <text evidence="2">The sequence shown here is derived from an EMBL/GenBank/DDBJ whole genome shotgun (WGS) entry which is preliminary data.</text>
</comment>
<reference evidence="2 3" key="1">
    <citation type="submission" date="2021-01" db="EMBL/GenBank/DDBJ databases">
        <title>Cercospora kikuchii MAFF 305040 whole genome shotgun sequence.</title>
        <authorList>
            <person name="Kashiwa T."/>
            <person name="Suzuki T."/>
        </authorList>
    </citation>
    <scope>NUCLEOTIDE SEQUENCE [LARGE SCALE GENOMIC DNA]</scope>
    <source>
        <strain evidence="2 3">MAFF 305040</strain>
    </source>
</reference>
<sequence>MSKMTLEQVRLMKKKPDLRSLATEDNDSVKRKTAACSKQFIFVKVKYDTEVDDAEQEVSKDRDDNKALQPDDLSFDKLQELAEETRPSEWEAYHVQNIYGEDTARYVARDEDIASAVKLSMMEDQGSLGHVFLLVEGEVAEAIEVCEWPPAVIRD</sequence>
<dbReference type="EMBL" id="BOLY01000003">
    <property type="protein sequence ID" value="GIZ42079.1"/>
    <property type="molecule type" value="Genomic_DNA"/>
</dbReference>
<organism evidence="2 3">
    <name type="scientific">Cercospora kikuchii</name>
    <dbReference type="NCBI Taxonomy" id="84275"/>
    <lineage>
        <taxon>Eukaryota</taxon>
        <taxon>Fungi</taxon>
        <taxon>Dikarya</taxon>
        <taxon>Ascomycota</taxon>
        <taxon>Pezizomycotina</taxon>
        <taxon>Dothideomycetes</taxon>
        <taxon>Dothideomycetidae</taxon>
        <taxon>Mycosphaerellales</taxon>
        <taxon>Mycosphaerellaceae</taxon>
        <taxon>Cercospora</taxon>
    </lineage>
</organism>
<dbReference type="AlphaFoldDB" id="A0A9P3CFS2"/>